<evidence type="ECO:0000259" key="1">
    <source>
        <dbReference type="Pfam" id="PF18715"/>
    </source>
</evidence>
<dbReference type="InterPro" id="IPR037026">
    <property type="entry name" value="Vgr_OB-fold_dom_sf"/>
</dbReference>
<dbReference type="InterPro" id="IPR013046">
    <property type="entry name" value="GpV/Gp45"/>
</dbReference>
<dbReference type="InterPro" id="IPR040629">
    <property type="entry name" value="Phage_spike"/>
</dbReference>
<name>A0ABW2QUE8_9NEIS</name>
<organism evidence="2 3">
    <name type="scientific">Iodobacter arcticus</name>
    <dbReference type="NCBI Taxonomy" id="590593"/>
    <lineage>
        <taxon>Bacteria</taxon>
        <taxon>Pseudomonadati</taxon>
        <taxon>Pseudomonadota</taxon>
        <taxon>Betaproteobacteria</taxon>
        <taxon>Neisseriales</taxon>
        <taxon>Chitinibacteraceae</taxon>
        <taxon>Iodobacter</taxon>
    </lineage>
</organism>
<dbReference type="NCBIfam" id="TIGR01644">
    <property type="entry name" value="phage_P2_V"/>
    <property type="match status" value="1"/>
</dbReference>
<proteinExistence type="predicted"/>
<protein>
    <submittedName>
        <fullName evidence="2">Phage baseplate assembly protein V</fullName>
    </submittedName>
</protein>
<dbReference type="Gene3D" id="6.20.150.10">
    <property type="match status" value="1"/>
</dbReference>
<dbReference type="Proteomes" id="UP001596473">
    <property type="component" value="Unassembled WGS sequence"/>
</dbReference>
<accession>A0ABW2QUE8</accession>
<keyword evidence="3" id="KW-1185">Reference proteome</keyword>
<feature type="domain" description="Phage spike trimer" evidence="1">
    <location>
        <begin position="128"/>
        <end position="170"/>
    </location>
</feature>
<reference evidence="3" key="1">
    <citation type="journal article" date="2019" name="Int. J. Syst. Evol. Microbiol.">
        <title>The Global Catalogue of Microorganisms (GCM) 10K type strain sequencing project: providing services to taxonomists for standard genome sequencing and annotation.</title>
        <authorList>
            <consortium name="The Broad Institute Genomics Platform"/>
            <consortium name="The Broad Institute Genome Sequencing Center for Infectious Disease"/>
            <person name="Wu L."/>
            <person name="Ma J."/>
        </authorList>
    </citation>
    <scope>NUCLEOTIDE SEQUENCE [LARGE SCALE GENOMIC DNA]</scope>
    <source>
        <strain evidence="3">CCUG 62945</strain>
    </source>
</reference>
<comment type="caution">
    <text evidence="2">The sequence shown here is derived from an EMBL/GenBank/DDBJ whole genome shotgun (WGS) entry which is preliminary data.</text>
</comment>
<dbReference type="RefSeq" id="WP_380186750.1">
    <property type="nucleotide sequence ID" value="NZ_JBHTBQ010000009.1"/>
</dbReference>
<evidence type="ECO:0000313" key="2">
    <source>
        <dbReference type="EMBL" id="MFC7419337.1"/>
    </source>
</evidence>
<gene>
    <name evidence="2" type="ORF">ACFQNF_05540</name>
</gene>
<dbReference type="Pfam" id="PF18715">
    <property type="entry name" value="Phage_spike"/>
    <property type="match status" value="1"/>
</dbReference>
<evidence type="ECO:0000313" key="3">
    <source>
        <dbReference type="Proteomes" id="UP001596473"/>
    </source>
</evidence>
<dbReference type="EMBL" id="JBHTBQ010000009">
    <property type="protein sequence ID" value="MFC7419337.1"/>
    <property type="molecule type" value="Genomic_DNA"/>
</dbReference>
<sequence length="211" mass="22300">MDETFAESGVTLKFGIVITSKPGFARISLPDTDNMQTMWLPIAYPKTQDDQCYWTYDTGEHVAVLLDAQGEDGVIIGAIFSDEDTPPISDPNKFGIQFKDGAMLEYDRLTHTLSITGVSKVIVEASTTIILKADSKVTIDSPEAECTGNLLVKGLLTYQGGMAGSGGTGGASATIAGNVRVTGGDVDVDGVKVKGHHHTEHDGYSTSNAKA</sequence>
<dbReference type="Gene3D" id="2.40.50.230">
    <property type="entry name" value="Gp5 N-terminal domain"/>
    <property type="match status" value="1"/>
</dbReference>